<evidence type="ECO:0000313" key="1">
    <source>
        <dbReference type="EMBL" id="KAG5487895.1"/>
    </source>
</evidence>
<gene>
    <name evidence="1" type="ORF">LSCM4_07576</name>
</gene>
<reference evidence="2" key="1">
    <citation type="journal article" date="2021" name="Microbiol. Resour. Announc.">
        <title>LGAAP: Leishmaniinae Genome Assembly and Annotation Pipeline.</title>
        <authorList>
            <person name="Almutairi H."/>
            <person name="Urbaniak M.D."/>
            <person name="Bates M.D."/>
            <person name="Jariyapan N."/>
            <person name="Kwakye-Nuako G."/>
            <person name="Thomaz-Soccol V."/>
            <person name="Al-Salem W.S."/>
            <person name="Dillon R.J."/>
            <person name="Bates P.A."/>
            <person name="Gatherer D."/>
        </authorList>
    </citation>
    <scope>NUCLEOTIDE SEQUENCE [LARGE SCALE GENOMIC DNA]</scope>
</reference>
<comment type="caution">
    <text evidence="1">The sequence shown here is derived from an EMBL/GenBank/DDBJ whole genome shotgun (WGS) entry which is preliminary data.</text>
</comment>
<evidence type="ECO:0000313" key="2">
    <source>
        <dbReference type="Proteomes" id="UP000674143"/>
    </source>
</evidence>
<dbReference type="EMBL" id="JAFHLR010000004">
    <property type="protein sequence ID" value="KAG5487895.1"/>
    <property type="molecule type" value="Genomic_DNA"/>
</dbReference>
<name>A0A836KYR9_9TRYP</name>
<accession>A0A836KYR9</accession>
<protein>
    <submittedName>
        <fullName evidence="1">Uncharacterized protein</fullName>
    </submittedName>
</protein>
<dbReference type="AlphaFoldDB" id="A0A836KYR9"/>
<dbReference type="KEGG" id="loi:92363394"/>
<sequence length="160" mass="17787">MAGASIHAEEARRTWKVTCLCADKLPDVTMTRPITGSLPAQPTLLLCSLLERCILHWITARLLMPVFALLIFTSLKFPSLSCLIDQHPVSQPLQCAAASQTGRSLSCGWMSREPNGTCCRASPIRDGGVWSRALFERHDVQDRAQIVQKEWAPHEVLHTL</sequence>
<dbReference type="Proteomes" id="UP000674143">
    <property type="component" value="Unassembled WGS sequence"/>
</dbReference>
<dbReference type="RefSeq" id="XP_067066092.1">
    <property type="nucleotide sequence ID" value="XM_067209460.1"/>
</dbReference>
<dbReference type="GeneID" id="92363394"/>
<reference evidence="2" key="2">
    <citation type="journal article" date="2021" name="Sci. Data">
        <title>Chromosome-scale genome sequencing, assembly and annotation of six genomes from subfamily Leishmaniinae.</title>
        <authorList>
            <person name="Almutairi H."/>
            <person name="Urbaniak M.D."/>
            <person name="Bates M.D."/>
            <person name="Jariyapan N."/>
            <person name="Kwakye-Nuako G."/>
            <person name="Thomaz Soccol V."/>
            <person name="Al-Salem W.S."/>
            <person name="Dillon R.J."/>
            <person name="Bates P.A."/>
            <person name="Gatherer D."/>
        </authorList>
    </citation>
    <scope>NUCLEOTIDE SEQUENCE [LARGE SCALE GENOMIC DNA]</scope>
</reference>
<keyword evidence="2" id="KW-1185">Reference proteome</keyword>
<proteinExistence type="predicted"/>
<organism evidence="1 2">
    <name type="scientific">Leishmania orientalis</name>
    <dbReference type="NCBI Taxonomy" id="2249476"/>
    <lineage>
        <taxon>Eukaryota</taxon>
        <taxon>Discoba</taxon>
        <taxon>Euglenozoa</taxon>
        <taxon>Kinetoplastea</taxon>
        <taxon>Metakinetoplastina</taxon>
        <taxon>Trypanosomatida</taxon>
        <taxon>Trypanosomatidae</taxon>
        <taxon>Leishmaniinae</taxon>
        <taxon>Leishmania</taxon>
    </lineage>
</organism>